<dbReference type="PANTHER" id="PTHR18895:SF74">
    <property type="entry name" value="MTRF1L RELEASE FACTOR GLUTAMINE METHYLTRANSFERASE"/>
    <property type="match status" value="1"/>
</dbReference>
<dbReference type="NCBIfam" id="TIGR03534">
    <property type="entry name" value="RF_mod_PrmC"/>
    <property type="match status" value="1"/>
</dbReference>
<dbReference type="PROSITE" id="PS00092">
    <property type="entry name" value="N6_MTASE"/>
    <property type="match status" value="1"/>
</dbReference>
<dbReference type="GO" id="GO:0003676">
    <property type="term" value="F:nucleic acid binding"/>
    <property type="evidence" value="ECO:0007669"/>
    <property type="project" value="InterPro"/>
</dbReference>
<dbReference type="InterPro" id="IPR040758">
    <property type="entry name" value="PrmC_N"/>
</dbReference>
<comment type="similarity">
    <text evidence="5">Belongs to the protein N5-glutamine methyltransferase family. PrmC subfamily.</text>
</comment>
<comment type="caution">
    <text evidence="5">Lacks conserved residue(s) required for the propagation of feature annotation.</text>
</comment>
<keyword evidence="1 5" id="KW-0489">Methyltransferase</keyword>
<keyword evidence="3 5" id="KW-0949">S-adenosyl-L-methionine</keyword>
<accession>A0A8I0AFS1</accession>
<keyword evidence="2 5" id="KW-0808">Transferase</keyword>
<sequence>MMPVNVKGNRHMTQYQLVTAGKEKLNEHNVPDADIDAELLWLFVSKQDKMAYIMNRQEDVTETIRSSYEALIDKRSKRIPLQYITGIQCFMGYDFETTPDVLIPRFDTEVLVEQANRLIQDIHSDKMSVLDMCCGSGCIGLSVALMNQNIHIDLCDISDSAIALTTKNAKRLEVSDYTVIKSDLFDKIDKRYDMILSNPPYIESKVIDGLMPEVRDYEPRLALDGDADGLKFYRAIIENAESYLNEKGYILFEIGNHQAHDVQQLLVDKHFEDVRVVKDLAENDRVVIGRKA</sequence>
<dbReference type="InterPro" id="IPR029063">
    <property type="entry name" value="SAM-dependent_MTases_sf"/>
</dbReference>
<evidence type="ECO:0000259" key="6">
    <source>
        <dbReference type="Pfam" id="PF05175"/>
    </source>
</evidence>
<dbReference type="InterPro" id="IPR004556">
    <property type="entry name" value="HemK-like"/>
</dbReference>
<name>A0A8I0AFS1_9FIRM</name>
<feature type="binding site" evidence="5">
    <location>
        <position position="198"/>
    </location>
    <ligand>
        <name>S-adenosyl-L-methionine</name>
        <dbReference type="ChEBI" id="CHEBI:59789"/>
    </ligand>
</feature>
<feature type="binding site" evidence="5">
    <location>
        <position position="156"/>
    </location>
    <ligand>
        <name>S-adenosyl-L-methionine</name>
        <dbReference type="ChEBI" id="CHEBI:59789"/>
    </ligand>
</feature>
<evidence type="ECO:0000256" key="2">
    <source>
        <dbReference type="ARBA" id="ARBA00022679"/>
    </source>
</evidence>
<dbReference type="GO" id="GO:0102559">
    <property type="term" value="F:peptide chain release factor N(5)-glutamine methyltransferase activity"/>
    <property type="evidence" value="ECO:0007669"/>
    <property type="project" value="UniProtKB-EC"/>
</dbReference>
<dbReference type="Proteomes" id="UP000615234">
    <property type="component" value="Unassembled WGS sequence"/>
</dbReference>
<reference evidence="8 9" key="1">
    <citation type="submission" date="2020-08" db="EMBL/GenBank/DDBJ databases">
        <title>Genome public.</title>
        <authorList>
            <person name="Liu C."/>
            <person name="Sun Q."/>
        </authorList>
    </citation>
    <scope>NUCLEOTIDE SEQUENCE [LARGE SCALE GENOMIC DNA]</scope>
    <source>
        <strain evidence="8 9">NSJ-10</strain>
    </source>
</reference>
<comment type="function">
    <text evidence="5">Methylates the class 1 translation termination release factors RF1/PrfA and RF2/PrfB on the glutamine residue of the universally conserved GGQ motif.</text>
</comment>
<dbReference type="InterPro" id="IPR002052">
    <property type="entry name" value="DNA_methylase_N6_adenine_CS"/>
</dbReference>
<feature type="domain" description="Methyltransferase small" evidence="6">
    <location>
        <begin position="118"/>
        <end position="205"/>
    </location>
</feature>
<feature type="domain" description="Release factor glutamine methyltransferase N-terminal" evidence="7">
    <location>
        <begin position="16"/>
        <end position="86"/>
    </location>
</feature>
<dbReference type="InterPro" id="IPR019874">
    <property type="entry name" value="RF_methyltr_PrmC"/>
</dbReference>
<dbReference type="NCBIfam" id="TIGR00536">
    <property type="entry name" value="hemK_fam"/>
    <property type="match status" value="1"/>
</dbReference>
<dbReference type="Pfam" id="PF17827">
    <property type="entry name" value="PrmC_N"/>
    <property type="match status" value="1"/>
</dbReference>
<dbReference type="GO" id="GO:0032259">
    <property type="term" value="P:methylation"/>
    <property type="evidence" value="ECO:0007669"/>
    <property type="project" value="UniProtKB-KW"/>
</dbReference>
<evidence type="ECO:0000256" key="4">
    <source>
        <dbReference type="ARBA" id="ARBA00048391"/>
    </source>
</evidence>
<dbReference type="SUPFAM" id="SSF53335">
    <property type="entry name" value="S-adenosyl-L-methionine-dependent methyltransferases"/>
    <property type="match status" value="1"/>
</dbReference>
<dbReference type="Pfam" id="PF05175">
    <property type="entry name" value="MTS"/>
    <property type="match status" value="1"/>
</dbReference>
<organism evidence="8 9">
    <name type="scientific">Coprococcus hominis</name>
    <name type="common">ex Liu et al. 2022</name>
    <dbReference type="NCBI Taxonomy" id="2763039"/>
    <lineage>
        <taxon>Bacteria</taxon>
        <taxon>Bacillati</taxon>
        <taxon>Bacillota</taxon>
        <taxon>Clostridia</taxon>
        <taxon>Lachnospirales</taxon>
        <taxon>Lachnospiraceae</taxon>
        <taxon>Coprococcus</taxon>
    </lineage>
</organism>
<feature type="binding site" evidence="5">
    <location>
        <begin position="198"/>
        <end position="201"/>
    </location>
    <ligand>
        <name>substrate</name>
    </ligand>
</feature>
<evidence type="ECO:0000259" key="7">
    <source>
        <dbReference type="Pfam" id="PF17827"/>
    </source>
</evidence>
<evidence type="ECO:0000256" key="1">
    <source>
        <dbReference type="ARBA" id="ARBA00022603"/>
    </source>
</evidence>
<protein>
    <recommendedName>
        <fullName evidence="5">Release factor glutamine methyltransferase</fullName>
        <shortName evidence="5">RF MTase</shortName>
        <ecNumber evidence="5">2.1.1.297</ecNumber>
    </recommendedName>
    <alternativeName>
        <fullName evidence="5">N5-glutamine methyltransferase PrmC</fullName>
    </alternativeName>
    <alternativeName>
        <fullName evidence="5">Protein-(glutamine-N5) MTase PrmC</fullName>
    </alternativeName>
    <alternativeName>
        <fullName evidence="5">Protein-glutamine N-methyltransferase PrmC</fullName>
    </alternativeName>
</protein>
<evidence type="ECO:0000313" key="8">
    <source>
        <dbReference type="EMBL" id="MBC5662294.1"/>
    </source>
</evidence>
<dbReference type="PANTHER" id="PTHR18895">
    <property type="entry name" value="HEMK METHYLTRANSFERASE"/>
    <property type="match status" value="1"/>
</dbReference>
<dbReference type="EC" id="2.1.1.297" evidence="5"/>
<keyword evidence="9" id="KW-1185">Reference proteome</keyword>
<comment type="catalytic activity">
    <reaction evidence="4 5">
        <text>L-glutaminyl-[peptide chain release factor] + S-adenosyl-L-methionine = N(5)-methyl-L-glutaminyl-[peptide chain release factor] + S-adenosyl-L-homocysteine + H(+)</text>
        <dbReference type="Rhea" id="RHEA:42896"/>
        <dbReference type="Rhea" id="RHEA-COMP:10271"/>
        <dbReference type="Rhea" id="RHEA-COMP:10272"/>
        <dbReference type="ChEBI" id="CHEBI:15378"/>
        <dbReference type="ChEBI" id="CHEBI:30011"/>
        <dbReference type="ChEBI" id="CHEBI:57856"/>
        <dbReference type="ChEBI" id="CHEBI:59789"/>
        <dbReference type="ChEBI" id="CHEBI:61891"/>
        <dbReference type="EC" id="2.1.1.297"/>
    </reaction>
</comment>
<dbReference type="EMBL" id="JACOOX010000003">
    <property type="protein sequence ID" value="MBC5662294.1"/>
    <property type="molecule type" value="Genomic_DNA"/>
</dbReference>
<dbReference type="HAMAP" id="MF_02126">
    <property type="entry name" value="RF_methyltr_PrmC"/>
    <property type="match status" value="1"/>
</dbReference>
<evidence type="ECO:0000313" key="9">
    <source>
        <dbReference type="Proteomes" id="UP000615234"/>
    </source>
</evidence>
<dbReference type="InterPro" id="IPR007848">
    <property type="entry name" value="Small_mtfrase_dom"/>
</dbReference>
<dbReference type="Gene3D" id="3.40.50.150">
    <property type="entry name" value="Vaccinia Virus protein VP39"/>
    <property type="match status" value="1"/>
</dbReference>
<evidence type="ECO:0000256" key="3">
    <source>
        <dbReference type="ARBA" id="ARBA00022691"/>
    </source>
</evidence>
<dbReference type="CDD" id="cd02440">
    <property type="entry name" value="AdoMet_MTases"/>
    <property type="match status" value="1"/>
</dbReference>
<dbReference type="AlphaFoldDB" id="A0A8I0AFS1"/>
<evidence type="ECO:0000256" key="5">
    <source>
        <dbReference type="HAMAP-Rule" id="MF_02126"/>
    </source>
</evidence>
<dbReference type="InterPro" id="IPR050320">
    <property type="entry name" value="N5-glutamine_MTase"/>
</dbReference>
<proteinExistence type="inferred from homology"/>
<dbReference type="Gene3D" id="1.10.8.10">
    <property type="entry name" value="DNA helicase RuvA subunit, C-terminal domain"/>
    <property type="match status" value="1"/>
</dbReference>
<comment type="caution">
    <text evidence="8">The sequence shown here is derived from an EMBL/GenBank/DDBJ whole genome shotgun (WGS) entry which is preliminary data.</text>
</comment>
<gene>
    <name evidence="5 8" type="primary">prmC</name>
    <name evidence="8" type="ORF">H8S09_05210</name>
</gene>